<proteinExistence type="predicted"/>
<accession>A0A9K3JM51</accession>
<name>A0A9K3JM51_HELAN</name>
<evidence type="ECO:0000313" key="2">
    <source>
        <dbReference type="EMBL" id="KAF5817694.1"/>
    </source>
</evidence>
<feature type="compositionally biased region" description="Polar residues" evidence="1">
    <location>
        <begin position="63"/>
        <end position="79"/>
    </location>
</feature>
<evidence type="ECO:0000256" key="1">
    <source>
        <dbReference type="SAM" id="MobiDB-lite"/>
    </source>
</evidence>
<dbReference type="Gramene" id="mRNA:HanXRQr2_Chr02g0056051">
    <property type="protein sequence ID" value="CDS:HanXRQr2_Chr02g0056051.1"/>
    <property type="gene ID" value="HanXRQr2_Chr02g0056051"/>
</dbReference>
<gene>
    <name evidence="2" type="ORF">HanXRQr2_Chr02g0056051</name>
</gene>
<organism evidence="2 3">
    <name type="scientific">Helianthus annuus</name>
    <name type="common">Common sunflower</name>
    <dbReference type="NCBI Taxonomy" id="4232"/>
    <lineage>
        <taxon>Eukaryota</taxon>
        <taxon>Viridiplantae</taxon>
        <taxon>Streptophyta</taxon>
        <taxon>Embryophyta</taxon>
        <taxon>Tracheophyta</taxon>
        <taxon>Spermatophyta</taxon>
        <taxon>Magnoliopsida</taxon>
        <taxon>eudicotyledons</taxon>
        <taxon>Gunneridae</taxon>
        <taxon>Pentapetalae</taxon>
        <taxon>asterids</taxon>
        <taxon>campanulids</taxon>
        <taxon>Asterales</taxon>
        <taxon>Asteraceae</taxon>
        <taxon>Asteroideae</taxon>
        <taxon>Heliantheae alliance</taxon>
        <taxon>Heliantheae</taxon>
        <taxon>Helianthus</taxon>
    </lineage>
</organism>
<feature type="compositionally biased region" description="Basic and acidic residues" evidence="1">
    <location>
        <begin position="32"/>
        <end position="44"/>
    </location>
</feature>
<keyword evidence="3" id="KW-1185">Reference proteome</keyword>
<protein>
    <submittedName>
        <fullName evidence="2">Transcription factor interactor and regulator CCHC(Zn) family</fullName>
    </submittedName>
</protein>
<dbReference type="Proteomes" id="UP000215914">
    <property type="component" value="Unassembled WGS sequence"/>
</dbReference>
<dbReference type="AlphaFoldDB" id="A0A9K3JM51"/>
<dbReference type="EMBL" id="MNCJ02000317">
    <property type="protein sequence ID" value="KAF5817694.1"/>
    <property type="molecule type" value="Genomic_DNA"/>
</dbReference>
<reference evidence="2" key="1">
    <citation type="journal article" date="2017" name="Nature">
        <title>The sunflower genome provides insights into oil metabolism, flowering and Asterid evolution.</title>
        <authorList>
            <person name="Badouin H."/>
            <person name="Gouzy J."/>
            <person name="Grassa C.J."/>
            <person name="Murat F."/>
            <person name="Staton S.E."/>
            <person name="Cottret L."/>
            <person name="Lelandais-Briere C."/>
            <person name="Owens G.L."/>
            <person name="Carrere S."/>
            <person name="Mayjonade B."/>
            <person name="Legrand L."/>
            <person name="Gill N."/>
            <person name="Kane N.C."/>
            <person name="Bowers J.E."/>
            <person name="Hubner S."/>
            <person name="Bellec A."/>
            <person name="Berard A."/>
            <person name="Berges H."/>
            <person name="Blanchet N."/>
            <person name="Boniface M.C."/>
            <person name="Brunel D."/>
            <person name="Catrice O."/>
            <person name="Chaidir N."/>
            <person name="Claudel C."/>
            <person name="Donnadieu C."/>
            <person name="Faraut T."/>
            <person name="Fievet G."/>
            <person name="Helmstetter N."/>
            <person name="King M."/>
            <person name="Knapp S.J."/>
            <person name="Lai Z."/>
            <person name="Le Paslier M.C."/>
            <person name="Lippi Y."/>
            <person name="Lorenzon L."/>
            <person name="Mandel J.R."/>
            <person name="Marage G."/>
            <person name="Marchand G."/>
            <person name="Marquand E."/>
            <person name="Bret-Mestries E."/>
            <person name="Morien E."/>
            <person name="Nambeesan S."/>
            <person name="Nguyen T."/>
            <person name="Pegot-Espagnet P."/>
            <person name="Pouilly N."/>
            <person name="Raftis F."/>
            <person name="Sallet E."/>
            <person name="Schiex T."/>
            <person name="Thomas J."/>
            <person name="Vandecasteele C."/>
            <person name="Vares D."/>
            <person name="Vear F."/>
            <person name="Vautrin S."/>
            <person name="Crespi M."/>
            <person name="Mangin B."/>
            <person name="Burke J.M."/>
            <person name="Salse J."/>
            <person name="Munos S."/>
            <person name="Vincourt P."/>
            <person name="Rieseberg L.H."/>
            <person name="Langlade N.B."/>
        </authorList>
    </citation>
    <scope>NUCLEOTIDE SEQUENCE</scope>
    <source>
        <tissue evidence="2">Leaves</tissue>
    </source>
</reference>
<sequence>MKNVFDTSVNNGKCENYAFDCGNKAFGKIDEVFEQDMQSKQDKKNQKKSPQQKASTNDKYRHSNSSSFARSMQENQAQKGSVRPLRLARATQVDQNAFYVKRQTCFNCGIPCHIAQNCRHRPYFPYYAQNQRIMPKDNYHSNPMKHVNPKVKPSDGYWNAAKNKRKIVQEQKSVFKTNKP</sequence>
<evidence type="ECO:0000313" key="3">
    <source>
        <dbReference type="Proteomes" id="UP000215914"/>
    </source>
</evidence>
<feature type="region of interest" description="Disordered" evidence="1">
    <location>
        <begin position="32"/>
        <end position="84"/>
    </location>
</feature>
<reference evidence="2" key="2">
    <citation type="submission" date="2020-06" db="EMBL/GenBank/DDBJ databases">
        <title>Helianthus annuus Genome sequencing and assembly Release 2.</title>
        <authorList>
            <person name="Gouzy J."/>
            <person name="Langlade N."/>
            <person name="Munos S."/>
        </authorList>
    </citation>
    <scope>NUCLEOTIDE SEQUENCE</scope>
    <source>
        <tissue evidence="2">Leaves</tissue>
    </source>
</reference>
<comment type="caution">
    <text evidence="2">The sequence shown here is derived from an EMBL/GenBank/DDBJ whole genome shotgun (WGS) entry which is preliminary data.</text>
</comment>